<dbReference type="AlphaFoldDB" id="A0AAV9IBU5"/>
<evidence type="ECO:0000313" key="2">
    <source>
        <dbReference type="Proteomes" id="UP001300502"/>
    </source>
</evidence>
<proteinExistence type="predicted"/>
<dbReference type="CDD" id="cd22997">
    <property type="entry name" value="GT_LH"/>
    <property type="match status" value="1"/>
</dbReference>
<gene>
    <name evidence="1" type="ORF">GAYE_SCF06G2707</name>
</gene>
<dbReference type="Proteomes" id="UP001300502">
    <property type="component" value="Unassembled WGS sequence"/>
</dbReference>
<organism evidence="1 2">
    <name type="scientific">Galdieria yellowstonensis</name>
    <dbReference type="NCBI Taxonomy" id="3028027"/>
    <lineage>
        <taxon>Eukaryota</taxon>
        <taxon>Rhodophyta</taxon>
        <taxon>Bangiophyceae</taxon>
        <taxon>Galdieriales</taxon>
        <taxon>Galdieriaceae</taxon>
        <taxon>Galdieria</taxon>
    </lineage>
</organism>
<dbReference type="EMBL" id="JANCYU010000026">
    <property type="protein sequence ID" value="KAK4524804.1"/>
    <property type="molecule type" value="Genomic_DNA"/>
</dbReference>
<evidence type="ECO:0008006" key="3">
    <source>
        <dbReference type="Google" id="ProtNLM"/>
    </source>
</evidence>
<comment type="caution">
    <text evidence="1">The sequence shown here is derived from an EMBL/GenBank/DDBJ whole genome shotgun (WGS) entry which is preliminary data.</text>
</comment>
<reference evidence="1 2" key="1">
    <citation type="submission" date="2022-07" db="EMBL/GenBank/DDBJ databases">
        <title>Genome-wide signatures of adaptation to extreme environments.</title>
        <authorList>
            <person name="Cho C.H."/>
            <person name="Yoon H.S."/>
        </authorList>
    </citation>
    <scope>NUCLEOTIDE SEQUENCE [LARGE SCALE GENOMIC DNA]</scope>
    <source>
        <strain evidence="1 2">108.79 E11</strain>
    </source>
</reference>
<sequence length="360" mass="41480">MDFKYFRTTIATLIILSLASTVVYFSLTGNVTRKVVPIKQQQLHFLSYDDKINDNVCAHALSLFHFSHGKHALRIYGLEDSEKYSKDAHDKKSGKLVALNLLTRENTTFLQDNDIVVFLDGRDSFCMRDIDGLEEDFANTGKDLFIAAEKNCWPFLYAHFSKTFLNLFNPKTQHAPWNWSFKENQICTALQIQAFLRNEEGPYPFPNSGGFIGRWRKMKEFLQLSWEIYKKMLKSDQQDDQAAAALAFLLSNDNSIVLDTKAHFIQCWDYRGAFDNYCTPNTTLVNKETGSFPYFHQHNADKSFLEPCMQYIGNISKESASECFWISGDTGRKIYLKDVCQEQRKCCRFLGFDGTSASKQ</sequence>
<name>A0AAV9IBU5_9RHOD</name>
<keyword evidence="2" id="KW-1185">Reference proteome</keyword>
<accession>A0AAV9IBU5</accession>
<protein>
    <recommendedName>
        <fullName evidence="3">Nucleotide-diphospho-sugar transferase domain-containing protein</fullName>
    </recommendedName>
</protein>
<evidence type="ECO:0000313" key="1">
    <source>
        <dbReference type="EMBL" id="KAK4524804.1"/>
    </source>
</evidence>